<dbReference type="AlphaFoldDB" id="A0A5J4TLB8"/>
<accession>A0A5J4TLB8</accession>
<evidence type="ECO:0000313" key="2">
    <source>
        <dbReference type="Proteomes" id="UP000324800"/>
    </source>
</evidence>
<comment type="caution">
    <text evidence="1">The sequence shown here is derived from an EMBL/GenBank/DDBJ whole genome shotgun (WGS) entry which is preliminary data.</text>
</comment>
<dbReference type="Proteomes" id="UP000324800">
    <property type="component" value="Unassembled WGS sequence"/>
</dbReference>
<protein>
    <submittedName>
        <fullName evidence="1">Uncharacterized protein</fullName>
    </submittedName>
</protein>
<reference evidence="1 2" key="1">
    <citation type="submission" date="2019-03" db="EMBL/GenBank/DDBJ databases">
        <title>Single cell metagenomics reveals metabolic interactions within the superorganism composed of flagellate Streblomastix strix and complex community of Bacteroidetes bacteria on its surface.</title>
        <authorList>
            <person name="Treitli S.C."/>
            <person name="Kolisko M."/>
            <person name="Husnik F."/>
            <person name="Keeling P."/>
            <person name="Hampl V."/>
        </authorList>
    </citation>
    <scope>NUCLEOTIDE SEQUENCE [LARGE SCALE GENOMIC DNA]</scope>
    <source>
        <strain evidence="1">ST1C</strain>
    </source>
</reference>
<feature type="non-terminal residue" evidence="1">
    <location>
        <position position="84"/>
    </location>
</feature>
<dbReference type="EMBL" id="SNRW01028911">
    <property type="protein sequence ID" value="KAA6359098.1"/>
    <property type="molecule type" value="Genomic_DNA"/>
</dbReference>
<gene>
    <name evidence="1" type="ORF">EZS28_045376</name>
</gene>
<proteinExistence type="predicted"/>
<organism evidence="1 2">
    <name type="scientific">Streblomastix strix</name>
    <dbReference type="NCBI Taxonomy" id="222440"/>
    <lineage>
        <taxon>Eukaryota</taxon>
        <taxon>Metamonada</taxon>
        <taxon>Preaxostyla</taxon>
        <taxon>Oxymonadida</taxon>
        <taxon>Streblomastigidae</taxon>
        <taxon>Streblomastix</taxon>
    </lineage>
</organism>
<name>A0A5J4TLB8_9EUKA</name>
<sequence length="84" mass="9327">MEKISDKTNRNTILVKSASDDKIVNIPQLANDIRSINGDLHYSALQRLIIAIVMEPKNIETVKQQDIVGVLNNFLVSSAPPELN</sequence>
<evidence type="ECO:0000313" key="1">
    <source>
        <dbReference type="EMBL" id="KAA6359098.1"/>
    </source>
</evidence>